<dbReference type="FunFam" id="1.25.40.10:FF:000442">
    <property type="entry name" value="Pentatricopeptide repeat-containing protein At3g49710"/>
    <property type="match status" value="1"/>
</dbReference>
<feature type="repeat" description="PPR" evidence="2">
    <location>
        <begin position="81"/>
        <end position="111"/>
    </location>
</feature>
<dbReference type="GO" id="GO:0003723">
    <property type="term" value="F:RNA binding"/>
    <property type="evidence" value="ECO:0007669"/>
    <property type="project" value="InterPro"/>
</dbReference>
<evidence type="ECO:0000256" key="1">
    <source>
        <dbReference type="ARBA" id="ARBA00022737"/>
    </source>
</evidence>
<dbReference type="Pfam" id="PF13041">
    <property type="entry name" value="PPR_2"/>
    <property type="match status" value="1"/>
</dbReference>
<dbReference type="PANTHER" id="PTHR47926">
    <property type="entry name" value="PENTATRICOPEPTIDE REPEAT-CONTAINING PROTEIN"/>
    <property type="match status" value="1"/>
</dbReference>
<dbReference type="EMBL" id="JAMYWD010000012">
    <property type="protein sequence ID" value="KAJ4953053.1"/>
    <property type="molecule type" value="Genomic_DNA"/>
</dbReference>
<gene>
    <name evidence="3" type="ORF">NE237_029885</name>
</gene>
<organism evidence="3 4">
    <name type="scientific">Protea cynaroides</name>
    <dbReference type="NCBI Taxonomy" id="273540"/>
    <lineage>
        <taxon>Eukaryota</taxon>
        <taxon>Viridiplantae</taxon>
        <taxon>Streptophyta</taxon>
        <taxon>Embryophyta</taxon>
        <taxon>Tracheophyta</taxon>
        <taxon>Spermatophyta</taxon>
        <taxon>Magnoliopsida</taxon>
        <taxon>Proteales</taxon>
        <taxon>Proteaceae</taxon>
        <taxon>Protea</taxon>
    </lineage>
</organism>
<dbReference type="Pfam" id="PF12854">
    <property type="entry name" value="PPR_1"/>
    <property type="match status" value="1"/>
</dbReference>
<dbReference type="InterPro" id="IPR011990">
    <property type="entry name" value="TPR-like_helical_dom_sf"/>
</dbReference>
<evidence type="ECO:0000313" key="4">
    <source>
        <dbReference type="Proteomes" id="UP001141806"/>
    </source>
</evidence>
<dbReference type="OrthoDB" id="185373at2759"/>
<evidence type="ECO:0000256" key="2">
    <source>
        <dbReference type="PROSITE-ProRule" id="PRU00708"/>
    </source>
</evidence>
<keyword evidence="1" id="KW-0677">Repeat</keyword>
<name>A0A9Q0GSN5_9MAGN</name>
<sequence>MFLKDPFPSPSLIFIPDFYASLLQTSLKSNNPVFGKSVHARIIKAGLQINVFLMNNLINFYAKSGSLSDAHRLFDDMPLKNTFSWNTILSVYAKQGRIDTACQFFKEMPQRDSVSWTAMIAGYNQMGCFEDAIRMFLEMNSSGVPPTQFTFTNILASCVAIEALDIGVQGL</sequence>
<keyword evidence="4" id="KW-1185">Reference proteome</keyword>
<dbReference type="NCBIfam" id="TIGR00756">
    <property type="entry name" value="PPR"/>
    <property type="match status" value="3"/>
</dbReference>
<dbReference type="Pfam" id="PF01535">
    <property type="entry name" value="PPR"/>
    <property type="match status" value="1"/>
</dbReference>
<reference evidence="3" key="1">
    <citation type="journal article" date="2023" name="Plant J.">
        <title>The genome of the king protea, Protea cynaroides.</title>
        <authorList>
            <person name="Chang J."/>
            <person name="Duong T.A."/>
            <person name="Schoeman C."/>
            <person name="Ma X."/>
            <person name="Roodt D."/>
            <person name="Barker N."/>
            <person name="Li Z."/>
            <person name="Van de Peer Y."/>
            <person name="Mizrachi E."/>
        </authorList>
    </citation>
    <scope>NUCLEOTIDE SEQUENCE</scope>
    <source>
        <tissue evidence="3">Young leaves</tissue>
    </source>
</reference>
<dbReference type="Gene3D" id="1.25.40.10">
    <property type="entry name" value="Tetratricopeptide repeat domain"/>
    <property type="match status" value="2"/>
</dbReference>
<comment type="caution">
    <text evidence="3">The sequence shown here is derived from an EMBL/GenBank/DDBJ whole genome shotgun (WGS) entry which is preliminary data.</text>
</comment>
<dbReference type="PROSITE" id="PS51375">
    <property type="entry name" value="PPR"/>
    <property type="match status" value="3"/>
</dbReference>
<evidence type="ECO:0000313" key="3">
    <source>
        <dbReference type="EMBL" id="KAJ4953053.1"/>
    </source>
</evidence>
<evidence type="ECO:0008006" key="5">
    <source>
        <dbReference type="Google" id="ProtNLM"/>
    </source>
</evidence>
<dbReference type="InterPro" id="IPR046960">
    <property type="entry name" value="PPR_At4g14850-like_plant"/>
</dbReference>
<proteinExistence type="predicted"/>
<accession>A0A9Q0GSN5</accession>
<feature type="repeat" description="PPR" evidence="2">
    <location>
        <begin position="112"/>
        <end position="146"/>
    </location>
</feature>
<dbReference type="Proteomes" id="UP001141806">
    <property type="component" value="Unassembled WGS sequence"/>
</dbReference>
<feature type="repeat" description="PPR" evidence="2">
    <location>
        <begin position="50"/>
        <end position="80"/>
    </location>
</feature>
<dbReference type="InterPro" id="IPR002885">
    <property type="entry name" value="PPR_rpt"/>
</dbReference>
<protein>
    <recommendedName>
        <fullName evidence="5">Pentatricopeptide repeat-containing protein</fullName>
    </recommendedName>
</protein>
<dbReference type="GO" id="GO:0009451">
    <property type="term" value="P:RNA modification"/>
    <property type="evidence" value="ECO:0007669"/>
    <property type="project" value="InterPro"/>
</dbReference>
<dbReference type="AlphaFoldDB" id="A0A9Q0GSN5"/>